<evidence type="ECO:0000313" key="2">
    <source>
        <dbReference type="Proteomes" id="UP000092460"/>
    </source>
</evidence>
<keyword evidence="2" id="KW-1185">Reference proteome</keyword>
<dbReference type="AlphaFoldDB" id="A0A1B0AWD6"/>
<dbReference type="EMBL" id="JXJN01004653">
    <property type="status" value="NOT_ANNOTATED_CDS"/>
    <property type="molecule type" value="Genomic_DNA"/>
</dbReference>
<name>A0A1B0AWD6_9MUSC</name>
<reference evidence="2" key="1">
    <citation type="submission" date="2015-01" db="EMBL/GenBank/DDBJ databases">
        <authorList>
            <person name="Aksoy S."/>
            <person name="Warren W."/>
            <person name="Wilson R.K."/>
        </authorList>
    </citation>
    <scope>NUCLEOTIDE SEQUENCE [LARGE SCALE GENOMIC DNA]</scope>
    <source>
        <strain evidence="2">IAEA</strain>
    </source>
</reference>
<dbReference type="Proteomes" id="UP000092460">
    <property type="component" value="Unassembled WGS sequence"/>
</dbReference>
<organism evidence="1 2">
    <name type="scientific">Glossina palpalis gambiensis</name>
    <dbReference type="NCBI Taxonomy" id="67801"/>
    <lineage>
        <taxon>Eukaryota</taxon>
        <taxon>Metazoa</taxon>
        <taxon>Ecdysozoa</taxon>
        <taxon>Arthropoda</taxon>
        <taxon>Hexapoda</taxon>
        <taxon>Insecta</taxon>
        <taxon>Pterygota</taxon>
        <taxon>Neoptera</taxon>
        <taxon>Endopterygota</taxon>
        <taxon>Diptera</taxon>
        <taxon>Brachycera</taxon>
        <taxon>Muscomorpha</taxon>
        <taxon>Hippoboscoidea</taxon>
        <taxon>Glossinidae</taxon>
        <taxon>Glossina</taxon>
    </lineage>
</organism>
<proteinExistence type="predicted"/>
<evidence type="ECO:0000313" key="1">
    <source>
        <dbReference type="EnsemblMetazoa" id="GPPI010955-PA"/>
    </source>
</evidence>
<protein>
    <submittedName>
        <fullName evidence="1">Uncharacterized protein</fullName>
    </submittedName>
</protein>
<accession>A0A1B0AWD6</accession>
<sequence length="171" mass="19081">MSLFNLDFVSSSWEIADLRATLLLSEDLSPLIAFERLPLDLLMAVFERFDGGCMALLLSIEISSSNVLMIGLGGGGARADRFRLLNQYQALWGEQFFVSLTYCALLCKVSDCLTHLHLKLKTHLDQFFDVWVDKPINLLQLYVEQDRSLIASAADAAEPPAESELEPLLIS</sequence>
<reference evidence="1" key="2">
    <citation type="submission" date="2020-05" db="UniProtKB">
        <authorList>
            <consortium name="EnsemblMetazoa"/>
        </authorList>
    </citation>
    <scope>IDENTIFICATION</scope>
    <source>
        <strain evidence="1">IAEA</strain>
    </source>
</reference>
<dbReference type="EnsemblMetazoa" id="GPPI010955-RA">
    <property type="protein sequence ID" value="GPPI010955-PA"/>
    <property type="gene ID" value="GPPI010955"/>
</dbReference>
<dbReference type="VEuPathDB" id="VectorBase:GPPI010955"/>